<feature type="transmembrane region" description="Helical" evidence="5">
    <location>
        <begin position="7"/>
        <end position="25"/>
    </location>
</feature>
<dbReference type="Proteomes" id="UP000193467">
    <property type="component" value="Unassembled WGS sequence"/>
</dbReference>
<feature type="transmembrane region" description="Helical" evidence="5">
    <location>
        <begin position="204"/>
        <end position="228"/>
    </location>
</feature>
<feature type="non-terminal residue" evidence="7">
    <location>
        <position position="233"/>
    </location>
</feature>
<keyword evidence="2 5" id="KW-0812">Transmembrane</keyword>
<dbReference type="InParanoid" id="A0A1Y2F785"/>
<dbReference type="AlphaFoldDB" id="A0A1Y2F785"/>
<dbReference type="Pfam" id="PF10277">
    <property type="entry name" value="Frag1"/>
    <property type="match status" value="1"/>
</dbReference>
<dbReference type="FunCoup" id="A0A1Y2F785">
    <property type="interactions" value="73"/>
</dbReference>
<proteinExistence type="predicted"/>
<dbReference type="EMBL" id="MCGR01000026">
    <property type="protein sequence ID" value="ORY79719.1"/>
    <property type="molecule type" value="Genomic_DNA"/>
</dbReference>
<organism evidence="7 8">
    <name type="scientific">Leucosporidium creatinivorum</name>
    <dbReference type="NCBI Taxonomy" id="106004"/>
    <lineage>
        <taxon>Eukaryota</taxon>
        <taxon>Fungi</taxon>
        <taxon>Dikarya</taxon>
        <taxon>Basidiomycota</taxon>
        <taxon>Pucciniomycotina</taxon>
        <taxon>Microbotryomycetes</taxon>
        <taxon>Leucosporidiales</taxon>
        <taxon>Leucosporidium</taxon>
    </lineage>
</organism>
<dbReference type="PANTHER" id="PTHR21324:SF2">
    <property type="entry name" value="EG:22E5.9 PROTEIN"/>
    <property type="match status" value="1"/>
</dbReference>
<accession>A0A1Y2F785</accession>
<dbReference type="GO" id="GO:0005886">
    <property type="term" value="C:plasma membrane"/>
    <property type="evidence" value="ECO:0007669"/>
    <property type="project" value="TreeGrafter"/>
</dbReference>
<evidence type="ECO:0000256" key="2">
    <source>
        <dbReference type="ARBA" id="ARBA00022692"/>
    </source>
</evidence>
<dbReference type="InterPro" id="IPR050911">
    <property type="entry name" value="DRAM/TMEM150_Autophagy_Mod"/>
</dbReference>
<keyword evidence="3 5" id="KW-1133">Transmembrane helix</keyword>
<evidence type="ECO:0000256" key="1">
    <source>
        <dbReference type="ARBA" id="ARBA00004127"/>
    </source>
</evidence>
<keyword evidence="8" id="KW-1185">Reference proteome</keyword>
<feature type="non-terminal residue" evidence="7">
    <location>
        <position position="1"/>
    </location>
</feature>
<evidence type="ECO:0000313" key="8">
    <source>
        <dbReference type="Proteomes" id="UP000193467"/>
    </source>
</evidence>
<evidence type="ECO:0000313" key="7">
    <source>
        <dbReference type="EMBL" id="ORY79719.1"/>
    </source>
</evidence>
<evidence type="ECO:0000256" key="4">
    <source>
        <dbReference type="ARBA" id="ARBA00023136"/>
    </source>
</evidence>
<comment type="caution">
    <text evidence="7">The sequence shown here is derived from an EMBL/GenBank/DDBJ whole genome shotgun (WGS) entry which is preliminary data.</text>
</comment>
<reference evidence="7" key="1">
    <citation type="submission" date="2016-07" db="EMBL/GenBank/DDBJ databases">
        <title>Pervasive Adenine N6-methylation of Active Genes in Fungi.</title>
        <authorList>
            <consortium name="DOE Joint Genome Institute"/>
            <person name="Mondo S.J."/>
            <person name="Dannebaum R.O."/>
            <person name="Kuo R.C."/>
            <person name="Labutti K."/>
            <person name="Haridas S."/>
            <person name="Kuo A."/>
            <person name="Salamov A."/>
            <person name="Ahrendt S.R."/>
            <person name="Lipzen A."/>
            <person name="Sullivan W."/>
            <person name="Andreopoulos W.B."/>
            <person name="Clum A."/>
            <person name="Lindquist E."/>
            <person name="Daum C."/>
            <person name="Ramamoorthy G.K."/>
            <person name="Gryganskyi A."/>
            <person name="Culley D."/>
            <person name="Magnuson J.K."/>
            <person name="James T.Y."/>
            <person name="O'Malley M.A."/>
            <person name="Stajich J.E."/>
            <person name="Spatafora J.W."/>
            <person name="Visel A."/>
            <person name="Grigoriev I.V."/>
        </authorList>
    </citation>
    <scope>NUCLEOTIDE SEQUENCE [LARGE SCALE GENOMIC DNA]</scope>
    <source>
        <strain evidence="7">62-1032</strain>
    </source>
</reference>
<feature type="transmembrane region" description="Helical" evidence="5">
    <location>
        <begin position="90"/>
        <end position="108"/>
    </location>
</feature>
<dbReference type="STRING" id="106004.A0A1Y2F785"/>
<dbReference type="GO" id="GO:0012505">
    <property type="term" value="C:endomembrane system"/>
    <property type="evidence" value="ECO:0007669"/>
    <property type="project" value="UniProtKB-SubCell"/>
</dbReference>
<feature type="transmembrane region" description="Helical" evidence="5">
    <location>
        <begin position="52"/>
        <end position="70"/>
    </location>
</feature>
<evidence type="ECO:0000256" key="5">
    <source>
        <dbReference type="SAM" id="Phobius"/>
    </source>
</evidence>
<protein>
    <submittedName>
        <fullName evidence="7">Frag1/DRAM/Sfk1</fullName>
    </submittedName>
</protein>
<name>A0A1Y2F785_9BASI</name>
<evidence type="ECO:0000259" key="6">
    <source>
        <dbReference type="Pfam" id="PF10277"/>
    </source>
</evidence>
<sequence>WIIWPILATAAWFSTIFGMLMWWAVADKGRPYEGDQQTILYVSDVGAEHDDLFIAGSVLTAVFYAVSLVLGRWLRHLRRLPGVLRKRERVAAILSIVLGIIGGFWLIMLSVFNNRDHSTAHWTFAALFLAFIALSALAQVFEVHWLSRSHPDRKHLHRNSIIKMVVIGLAYIGAALFIICYIVGRGVWDSDNRPTGGASVIKSVAAVFEWTVAFVFDAYLATFVLDLWPAHKT</sequence>
<feature type="transmembrane region" description="Helical" evidence="5">
    <location>
        <begin position="120"/>
        <end position="141"/>
    </location>
</feature>
<gene>
    <name evidence="7" type="ORF">BCR35DRAFT_250811</name>
</gene>
<dbReference type="PANTHER" id="PTHR21324">
    <property type="entry name" value="FASTING-INDUCIBLE INTEGRAL MEMBRANE PROTEIN TM6P1-RELATED"/>
    <property type="match status" value="1"/>
</dbReference>
<dbReference type="InterPro" id="IPR019402">
    <property type="entry name" value="CWH43_N"/>
</dbReference>
<feature type="transmembrane region" description="Helical" evidence="5">
    <location>
        <begin position="161"/>
        <end position="184"/>
    </location>
</feature>
<comment type="subcellular location">
    <subcellularLocation>
        <location evidence="1">Endomembrane system</location>
        <topology evidence="1">Multi-pass membrane protein</topology>
    </subcellularLocation>
</comment>
<feature type="domain" description="CWH43-like N-terminal" evidence="6">
    <location>
        <begin position="1"/>
        <end position="229"/>
    </location>
</feature>
<dbReference type="OrthoDB" id="10032492at2759"/>
<keyword evidence="4 5" id="KW-0472">Membrane</keyword>
<evidence type="ECO:0000256" key="3">
    <source>
        <dbReference type="ARBA" id="ARBA00022989"/>
    </source>
</evidence>